<proteinExistence type="inferred from homology"/>
<dbReference type="PANTHER" id="PTHR45688">
    <property type="match status" value="1"/>
</dbReference>
<name>A0A6J6PXY6_9ZZZZ</name>
<evidence type="ECO:0000259" key="4">
    <source>
        <dbReference type="Pfam" id="PF01636"/>
    </source>
</evidence>
<dbReference type="InterPro" id="IPR011009">
    <property type="entry name" value="Kinase-like_dom_sf"/>
</dbReference>
<dbReference type="GO" id="GO:0005739">
    <property type="term" value="C:mitochondrion"/>
    <property type="evidence" value="ECO:0007669"/>
    <property type="project" value="TreeGrafter"/>
</dbReference>
<evidence type="ECO:0000256" key="1">
    <source>
        <dbReference type="ARBA" id="ARBA00008954"/>
    </source>
</evidence>
<comment type="similarity">
    <text evidence="1">Belongs to the class-III pyridoxal-phosphate-dependent aminotransferase family.</text>
</comment>
<dbReference type="PANTHER" id="PTHR45688:SF13">
    <property type="entry name" value="ALANINE--GLYOXYLATE AMINOTRANSFERASE 2-LIKE"/>
    <property type="match status" value="1"/>
</dbReference>
<dbReference type="EMBL" id="CAFBMD010000003">
    <property type="protein sequence ID" value="CAB4888299.1"/>
    <property type="molecule type" value="Genomic_DNA"/>
</dbReference>
<dbReference type="SUPFAM" id="SSF51261">
    <property type="entry name" value="Duplicated hybrid motif"/>
    <property type="match status" value="1"/>
</dbReference>
<dbReference type="InterPro" id="IPR016047">
    <property type="entry name" value="M23ase_b-sheet_dom"/>
</dbReference>
<dbReference type="Gene3D" id="3.90.1200.10">
    <property type="match status" value="1"/>
</dbReference>
<dbReference type="GO" id="GO:0030170">
    <property type="term" value="F:pyridoxal phosphate binding"/>
    <property type="evidence" value="ECO:0007669"/>
    <property type="project" value="InterPro"/>
</dbReference>
<evidence type="ECO:0000256" key="2">
    <source>
        <dbReference type="ARBA" id="ARBA00022898"/>
    </source>
</evidence>
<dbReference type="InterPro" id="IPR015421">
    <property type="entry name" value="PyrdxlP-dep_Trfase_major"/>
</dbReference>
<reference evidence="5" key="1">
    <citation type="submission" date="2020-05" db="EMBL/GenBank/DDBJ databases">
        <authorList>
            <person name="Chiriac C."/>
            <person name="Salcher M."/>
            <person name="Ghai R."/>
            <person name="Kavagutti S V."/>
        </authorList>
    </citation>
    <scope>NUCLEOTIDE SEQUENCE</scope>
</reference>
<dbReference type="Gene3D" id="2.70.70.10">
    <property type="entry name" value="Glucose Permease (Domain IIA)"/>
    <property type="match status" value="1"/>
</dbReference>
<evidence type="ECO:0000313" key="5">
    <source>
        <dbReference type="EMBL" id="CAB4702003.1"/>
    </source>
</evidence>
<accession>A0A6J6PXY6</accession>
<dbReference type="SUPFAM" id="SSF53383">
    <property type="entry name" value="PLP-dependent transferases"/>
    <property type="match status" value="1"/>
</dbReference>
<feature type="domain" description="M23ase beta-sheet core" evidence="3">
    <location>
        <begin position="419"/>
        <end position="517"/>
    </location>
</feature>
<gene>
    <name evidence="5" type="ORF">UFOPK2593_00679</name>
    <name evidence="6" type="ORF">UFOPK3492_00118</name>
    <name evidence="7" type="ORF">UFOPK4234_00219</name>
</gene>
<dbReference type="Pfam" id="PF01551">
    <property type="entry name" value="Peptidase_M23"/>
    <property type="match status" value="1"/>
</dbReference>
<dbReference type="CDD" id="cd12797">
    <property type="entry name" value="M23_peptidase"/>
    <property type="match status" value="1"/>
</dbReference>
<dbReference type="InterPro" id="IPR002575">
    <property type="entry name" value="Aminoglycoside_PTrfase"/>
</dbReference>
<dbReference type="CDD" id="cd00610">
    <property type="entry name" value="OAT_like"/>
    <property type="match status" value="1"/>
</dbReference>
<dbReference type="InterPro" id="IPR015424">
    <property type="entry name" value="PyrdxlP-dep_Trfase"/>
</dbReference>
<dbReference type="InterPro" id="IPR011055">
    <property type="entry name" value="Dup_hybrid_motif"/>
</dbReference>
<protein>
    <submittedName>
        <fullName evidence="5">Unannotated protein</fullName>
    </submittedName>
</protein>
<dbReference type="InterPro" id="IPR015422">
    <property type="entry name" value="PyrdxlP-dep_Trfase_small"/>
</dbReference>
<dbReference type="EMBL" id="CAEZXW010000033">
    <property type="protein sequence ID" value="CAB4702003.1"/>
    <property type="molecule type" value="Genomic_DNA"/>
</dbReference>
<keyword evidence="2" id="KW-0663">Pyridoxal phosphate</keyword>
<organism evidence="5">
    <name type="scientific">freshwater metagenome</name>
    <dbReference type="NCBI Taxonomy" id="449393"/>
    <lineage>
        <taxon>unclassified sequences</taxon>
        <taxon>metagenomes</taxon>
        <taxon>ecological metagenomes</taxon>
    </lineage>
</organism>
<dbReference type="AlphaFoldDB" id="A0A6J6PXY6"/>
<evidence type="ECO:0000259" key="3">
    <source>
        <dbReference type="Pfam" id="PF01551"/>
    </source>
</evidence>
<dbReference type="SUPFAM" id="SSF56112">
    <property type="entry name" value="Protein kinase-like (PK-like)"/>
    <property type="match status" value="1"/>
</dbReference>
<feature type="domain" description="Aminoglycoside phosphotransferase" evidence="4">
    <location>
        <begin position="27"/>
        <end position="244"/>
    </location>
</feature>
<evidence type="ECO:0000313" key="6">
    <source>
        <dbReference type="EMBL" id="CAB4888299.1"/>
    </source>
</evidence>
<dbReference type="Gene3D" id="3.90.1150.10">
    <property type="entry name" value="Aspartate Aminotransferase, domain 1"/>
    <property type="match status" value="1"/>
</dbReference>
<evidence type="ECO:0000313" key="7">
    <source>
        <dbReference type="EMBL" id="CAB5034893.1"/>
    </source>
</evidence>
<dbReference type="Pfam" id="PF01636">
    <property type="entry name" value="APH"/>
    <property type="match status" value="1"/>
</dbReference>
<dbReference type="EMBL" id="CAFBQA010000005">
    <property type="protein sequence ID" value="CAB5034893.1"/>
    <property type="molecule type" value="Genomic_DNA"/>
</dbReference>
<dbReference type="NCBIfam" id="NF004799">
    <property type="entry name" value="PRK06148.1"/>
    <property type="match status" value="1"/>
</dbReference>
<dbReference type="Pfam" id="PF00202">
    <property type="entry name" value="Aminotran_3"/>
    <property type="match status" value="1"/>
</dbReference>
<sequence length="985" mass="107211">MSGAHLDPVETVKKYFGIDGSAEQLNGERDLNYRITSTVDGAAQDFVLKIHQPGQRDWLTLQDRALTSLAHLAPQLPIPVQALGGETSVDIPGGRTARLLTWVDGIAWAEAETTSNDLRELGIILARIDKELAKMEITEPIEEILTREFMWNMMQAGRLSQHVHRIMDENLRNVVMEVLEDFREVQLPKLALLPRQMIHNDANDYNIFVSDHRIGVIDFGDIVLGSKVIGLAVAASYAGIGYDDPVKAILPLVRGYHITSPLSPLELELLLPLTKVRLAMSVVNAAVQSAADPANEYLNISQGVIPALLTKLHATDFNHSHFRFRDACGFEGNPHSRAVRQYLSTVARRADVVCPPFKDHKYIYLDWSVENTSIPRWSEDIANLMASKGADVAIGHYCENRNVYQGDAYNTESPGARTIHLGVDLFLPAGSPVYSALDGVVDAFNDNNTPLDYGPVILLRHETTEGIPFWTLYGHLSRESLPKLSIGMKINAGDQIATIGQEHENVGWPPHTHFQLLTDLCGMGLDVYGVAPKDEISLWRSISPNPNLALGIASGTDAHAHLSTDVIREVRTTVLSRNLSLNFRTPIEIVRGEGAYLYDVNGKSYLDLVNNVAHVGHGHPRVVAAGAAQMAALNTNTRYLHQNIIDYARALTSTLPDPLSVVFFVNSGSEANDLAIRIARAHTKARGFIALKHAYHGHTASVVDISPYKFLGKGGQGAPEHVRVANLPDPFRGVHKGEAAGSQYAADFAATLADLNQPLAAFISEGIVSTAGQIVLADGFLKNAYAQVRAAGGLTIADEVQIGLGRVGNKFWGFELHDVVPDIVTMGKPLGNGHPLAAVVTTPEVAASFHNGMEYFNTFGGNPVSSAIGLAVLEVVQDGHLQANAINMGKYLTDGVREMSKRHSIIGDVRGSGLFIGVELMRDEKTPATEEMGDLIEYAKDRGVFLSCDGPDNNVLKIKPPMVLSAKDVDLFLNIFDEGLSAVKR</sequence>
<dbReference type="InterPro" id="IPR005814">
    <property type="entry name" value="Aminotrans_3"/>
</dbReference>
<dbReference type="GO" id="GO:0008483">
    <property type="term" value="F:transaminase activity"/>
    <property type="evidence" value="ECO:0007669"/>
    <property type="project" value="InterPro"/>
</dbReference>
<dbReference type="Gene3D" id="3.40.640.10">
    <property type="entry name" value="Type I PLP-dependent aspartate aminotransferase-like (Major domain)"/>
    <property type="match status" value="1"/>
</dbReference>